<feature type="signal peptide" evidence="1">
    <location>
        <begin position="1"/>
        <end position="21"/>
    </location>
</feature>
<evidence type="ECO:0000313" key="3">
    <source>
        <dbReference type="Proteomes" id="UP000064967"/>
    </source>
</evidence>
<evidence type="ECO:0000313" key="2">
    <source>
        <dbReference type="EMBL" id="AKU95490.1"/>
    </source>
</evidence>
<dbReference type="STRING" id="1391654.AKJ09_02154"/>
<dbReference type="AlphaFoldDB" id="A0A0K1PPM2"/>
<gene>
    <name evidence="2" type="ORF">AKJ09_02154</name>
</gene>
<reference evidence="2 3" key="1">
    <citation type="submission" date="2015-08" db="EMBL/GenBank/DDBJ databases">
        <authorList>
            <person name="Babu N.S."/>
            <person name="Beckwith C.J."/>
            <person name="Beseler K.G."/>
            <person name="Brison A."/>
            <person name="Carone J.V."/>
            <person name="Caskin T.P."/>
            <person name="Diamond M."/>
            <person name="Durham M.E."/>
            <person name="Foxe J.M."/>
            <person name="Go M."/>
            <person name="Henderson B.A."/>
            <person name="Jones I.B."/>
            <person name="McGettigan J.A."/>
            <person name="Micheletti S.J."/>
            <person name="Nasrallah M.E."/>
            <person name="Ortiz D."/>
            <person name="Piller C.R."/>
            <person name="Privatt S.R."/>
            <person name="Schneider S.L."/>
            <person name="Sharp S."/>
            <person name="Smith T.C."/>
            <person name="Stanton J.D."/>
            <person name="Ullery H.E."/>
            <person name="Wilson R.J."/>
            <person name="Serrano M.G."/>
            <person name="Buck G."/>
            <person name="Lee V."/>
            <person name="Wang Y."/>
            <person name="Carvalho R."/>
            <person name="Voegtly L."/>
            <person name="Shi R."/>
            <person name="Duckworth R."/>
            <person name="Johnson A."/>
            <person name="Loviza R."/>
            <person name="Walstead R."/>
            <person name="Shah Z."/>
            <person name="Kiflezghi M."/>
            <person name="Wade K."/>
            <person name="Ball S.L."/>
            <person name="Bradley K.W."/>
            <person name="Asai D.J."/>
            <person name="Bowman C.A."/>
            <person name="Russell D.A."/>
            <person name="Pope W.H."/>
            <person name="Jacobs-Sera D."/>
            <person name="Hendrix R.W."/>
            <person name="Hatfull G.F."/>
        </authorList>
    </citation>
    <scope>NUCLEOTIDE SEQUENCE [LARGE SCALE GENOMIC DNA]</scope>
    <source>
        <strain evidence="2 3">DSM 27648</strain>
    </source>
</reference>
<dbReference type="EMBL" id="CP012333">
    <property type="protein sequence ID" value="AKU95490.1"/>
    <property type="molecule type" value="Genomic_DNA"/>
</dbReference>
<evidence type="ECO:0000256" key="1">
    <source>
        <dbReference type="SAM" id="SignalP"/>
    </source>
</evidence>
<sequence>MFRSRILGLVSIVVLAGVACAAPEEEGDSSQAAVTELKAYWADAKKLDLGDLSRVAVGFATDELNNQISGPNIGARFDAPNVFAAAAEPNRVLPDGSEIKALDTVVSGLGARFGENELGTQVNAARLKHLQSGADKYYVESGFALNAGINHGWSFSAGGFGGNGVGTSLGFDAGVALSSRVIIAASDDRVLDVLKAPLASVKQMRGFVYPRSADDIRKMKTGEMFALRGSGKLGGNFGLGAPLLVADPTGSLAYSVVLSAGVSSVISGQLDVQLVRLDGDEVVVDVGVENGKGVSFNAAVTDGFGVKGICEDNERCLRALEFGGKKFDSAKYVEKAIEQRLNQYLTFQVTAGAATNSSRVSLSRFRFHLDGGNKDETSRALEQALKFDLRLAQAIYNRDLGESAPAVVVDFDAVRASTTSTRNFGFELMGMNVYHNAVVKNEGTFVLQTPDGAKNILWDTLQKSGGWFQMQHDLRRTGVAAQTLDAKNPDDFRSEANLFVQTVVSDSHMDDDMIIDNIDGLIGGVAGQKVVDALDTIGNDMQRLVWDACPVEKDDSGKPLYWDEQCNVNLLDAPSDAVCNNPASANLTNPAATQRCQMKALKAQGPGVVDEAIRDLPDQFKALVRDAANTRLALQTVMIHDRDATNGPNASFCLGLRLDDKALDLLTKRTKDQYLASLRDYLANVYADRNLVGKGTSKDDVRGKVDEKWGKQMGKMADEFARRAAAYRLIADAEAQIPRVLRGKRYSSFPLGLRFAVEGQQAGAYEKAILVSPASERAKAAAALFDGLKSVADGISAPLYTEETATFPFLALVPYDNLQVGMDIGADVKSDFWVKRERFLTAGFKSASQTAKGKDVSLISAGMFSLDAIVQGN</sequence>
<keyword evidence="3" id="KW-1185">Reference proteome</keyword>
<dbReference type="RefSeq" id="WP_146646930.1">
    <property type="nucleotide sequence ID" value="NZ_CP012333.1"/>
</dbReference>
<name>A0A0K1PPM2_9BACT</name>
<proteinExistence type="predicted"/>
<protein>
    <submittedName>
        <fullName evidence="2">Uncharacterized protein</fullName>
    </submittedName>
</protein>
<keyword evidence="1" id="KW-0732">Signal</keyword>
<dbReference type="Proteomes" id="UP000064967">
    <property type="component" value="Chromosome"/>
</dbReference>
<dbReference type="KEGG" id="llu:AKJ09_02154"/>
<accession>A0A0K1PPM2</accession>
<dbReference type="PROSITE" id="PS51257">
    <property type="entry name" value="PROKAR_LIPOPROTEIN"/>
    <property type="match status" value="1"/>
</dbReference>
<feature type="chain" id="PRO_5005465801" evidence="1">
    <location>
        <begin position="22"/>
        <end position="873"/>
    </location>
</feature>
<organism evidence="2 3">
    <name type="scientific">Labilithrix luteola</name>
    <dbReference type="NCBI Taxonomy" id="1391654"/>
    <lineage>
        <taxon>Bacteria</taxon>
        <taxon>Pseudomonadati</taxon>
        <taxon>Myxococcota</taxon>
        <taxon>Polyangia</taxon>
        <taxon>Polyangiales</taxon>
        <taxon>Labilitrichaceae</taxon>
        <taxon>Labilithrix</taxon>
    </lineage>
</organism>